<name>A0A1G6RAA8_NIADE</name>
<reference evidence="2" key="1">
    <citation type="submission" date="2016-10" db="EMBL/GenBank/DDBJ databases">
        <authorList>
            <person name="Varghese N."/>
            <person name="Submissions S."/>
        </authorList>
    </citation>
    <scope>NUCLEOTIDE SEQUENCE [LARGE SCALE GENOMIC DNA]</scope>
    <source>
        <strain evidence="2">DSM 25811 / CCM 8410 / LMG 26954 / E90</strain>
    </source>
</reference>
<evidence type="ECO:0000313" key="1">
    <source>
        <dbReference type="EMBL" id="SDD01363.1"/>
    </source>
</evidence>
<accession>A0A1G6RAA8</accession>
<proteinExistence type="predicted"/>
<gene>
    <name evidence="1" type="ORF">SAMN04487894_105205</name>
</gene>
<dbReference type="STRING" id="1285928.SAMN04487894_105205"/>
<evidence type="ECO:0000313" key="2">
    <source>
        <dbReference type="Proteomes" id="UP000198757"/>
    </source>
</evidence>
<dbReference type="EMBL" id="FMZO01000005">
    <property type="protein sequence ID" value="SDD01363.1"/>
    <property type="molecule type" value="Genomic_DNA"/>
</dbReference>
<dbReference type="Proteomes" id="UP000198757">
    <property type="component" value="Unassembled WGS sequence"/>
</dbReference>
<keyword evidence="2" id="KW-1185">Reference proteome</keyword>
<dbReference type="AlphaFoldDB" id="A0A1G6RAA8"/>
<sequence>MQIALSCGIYRSCNGMLPALKKQACAAPGPVSRVNPEFIQRPGTTRQHICISARKIHKTRPCYGSFHCGHTHSNPEKPDYIQPKK</sequence>
<protein>
    <submittedName>
        <fullName evidence="1">Uncharacterized protein</fullName>
    </submittedName>
</protein>
<organism evidence="1 2">
    <name type="scientific">Niabella drilacis (strain DSM 25811 / CCM 8410 / CCUG 62505 / LMG 26954 / E90)</name>
    <dbReference type="NCBI Taxonomy" id="1285928"/>
    <lineage>
        <taxon>Bacteria</taxon>
        <taxon>Pseudomonadati</taxon>
        <taxon>Bacteroidota</taxon>
        <taxon>Chitinophagia</taxon>
        <taxon>Chitinophagales</taxon>
        <taxon>Chitinophagaceae</taxon>
        <taxon>Niabella</taxon>
    </lineage>
</organism>